<organism evidence="3 4">
    <name type="scientific">Symbiodinium necroappetens</name>
    <dbReference type="NCBI Taxonomy" id="1628268"/>
    <lineage>
        <taxon>Eukaryota</taxon>
        <taxon>Sar</taxon>
        <taxon>Alveolata</taxon>
        <taxon>Dinophyceae</taxon>
        <taxon>Suessiales</taxon>
        <taxon>Symbiodiniaceae</taxon>
        <taxon>Symbiodinium</taxon>
    </lineage>
</organism>
<feature type="non-terminal residue" evidence="3">
    <location>
        <position position="1"/>
    </location>
</feature>
<evidence type="ECO:0000313" key="4">
    <source>
        <dbReference type="Proteomes" id="UP000601435"/>
    </source>
</evidence>
<protein>
    <submittedName>
        <fullName evidence="3">ACP5 protein</fullName>
    </submittedName>
</protein>
<reference evidence="3" key="1">
    <citation type="submission" date="2021-02" db="EMBL/GenBank/DDBJ databases">
        <authorList>
            <person name="Dougan E. K."/>
            <person name="Rhodes N."/>
            <person name="Thang M."/>
            <person name="Chan C."/>
        </authorList>
    </citation>
    <scope>NUCLEOTIDE SEQUENCE</scope>
</reference>
<feature type="region of interest" description="Disordered" evidence="1">
    <location>
        <begin position="18"/>
        <end position="42"/>
    </location>
</feature>
<accession>A0A813CC38</accession>
<dbReference type="OrthoDB" id="435194at2759"/>
<comment type="caution">
    <text evidence="3">The sequence shown here is derived from an EMBL/GenBank/DDBJ whole genome shotgun (WGS) entry which is preliminary data.</text>
</comment>
<gene>
    <name evidence="3" type="primary">ACP5</name>
    <name evidence="3" type="ORF">SNEC2469_LOCUS33929</name>
</gene>
<sequence>MRFSLLPALFTGAALAAGDSEVPSAEPSTGLDSDIGAGKKRPSRPWYQVYESNVKTVIFYSLSAVVVVGYLGDRYYEHLRRQRKRSREKARPRPTQERSQNQGQQE</sequence>
<dbReference type="Proteomes" id="UP000601435">
    <property type="component" value="Unassembled WGS sequence"/>
</dbReference>
<evidence type="ECO:0000256" key="1">
    <source>
        <dbReference type="SAM" id="MobiDB-lite"/>
    </source>
</evidence>
<keyword evidence="2" id="KW-0732">Signal</keyword>
<feature type="region of interest" description="Disordered" evidence="1">
    <location>
        <begin position="80"/>
        <end position="106"/>
    </location>
</feature>
<dbReference type="EMBL" id="CAJNJA010091608">
    <property type="protein sequence ID" value="CAE7940544.1"/>
    <property type="molecule type" value="Genomic_DNA"/>
</dbReference>
<feature type="signal peptide" evidence="2">
    <location>
        <begin position="1"/>
        <end position="16"/>
    </location>
</feature>
<dbReference type="AlphaFoldDB" id="A0A813CC38"/>
<keyword evidence="4" id="KW-1185">Reference proteome</keyword>
<name>A0A813CC38_9DINO</name>
<feature type="compositionally biased region" description="Polar residues" evidence="1">
    <location>
        <begin position="97"/>
        <end position="106"/>
    </location>
</feature>
<evidence type="ECO:0000256" key="2">
    <source>
        <dbReference type="SAM" id="SignalP"/>
    </source>
</evidence>
<feature type="chain" id="PRO_5032719106" evidence="2">
    <location>
        <begin position="17"/>
        <end position="106"/>
    </location>
</feature>
<proteinExistence type="predicted"/>
<evidence type="ECO:0000313" key="3">
    <source>
        <dbReference type="EMBL" id="CAE7940544.1"/>
    </source>
</evidence>